<proteinExistence type="predicted"/>
<organism evidence="1">
    <name type="scientific">Streptomyces sp. NBC_00148</name>
    <dbReference type="NCBI Taxonomy" id="2903626"/>
    <lineage>
        <taxon>Bacteria</taxon>
        <taxon>Bacillati</taxon>
        <taxon>Actinomycetota</taxon>
        <taxon>Actinomycetes</taxon>
        <taxon>Kitasatosporales</taxon>
        <taxon>Streptomycetaceae</taxon>
        <taxon>Streptomyces</taxon>
    </lineage>
</organism>
<dbReference type="SUPFAM" id="SSF53850">
    <property type="entry name" value="Periplasmic binding protein-like II"/>
    <property type="match status" value="1"/>
</dbReference>
<gene>
    <name evidence="1" type="ORF">OG222_27495</name>
</gene>
<sequence length="338" mass="37201">MTGTPKTPTSARRIPVRAGFGDYDHTRDLWAGGVTSDTLALDADVLGSPEEIFSRFLEGGEWEAAEMSFAVAAALRGRGDDSLVVLPVFPGRSFRHGAIYVRADGPVAEPGDLAGRRVGIPVWAQTAGVQVRGLLASEYGVDLRSIEWVRAGVDTPGREEPVSLPLDPYRIESAPGATLDRLLLDAEVDAVISARPPASVERRDPRVRRLFKKHTFDEMDYARRSGVFPIMHVLVMRREFHDAHPGAAHELQRMFTEAKDRSVRRALNSVVPSYPLPWAAANAARARDLIGDDFWPYGVESNRTTIDLFLDHCADQSITPRRLGVDELFLRAPEPASA</sequence>
<dbReference type="Gene3D" id="3.40.190.270">
    <property type="match status" value="1"/>
</dbReference>
<accession>A0AAU1LZ68</accession>
<evidence type="ECO:0000313" key="1">
    <source>
        <dbReference type="EMBL" id="WTQ76624.1"/>
    </source>
</evidence>
<dbReference type="EMBL" id="CP108169">
    <property type="protein sequence ID" value="WTQ76624.1"/>
    <property type="molecule type" value="Genomic_DNA"/>
</dbReference>
<name>A0AAU1LZ68_9ACTN</name>
<reference evidence="1" key="1">
    <citation type="submission" date="2022-10" db="EMBL/GenBank/DDBJ databases">
        <title>The complete genomes of actinobacterial strains from the NBC collection.</title>
        <authorList>
            <person name="Joergensen T.S."/>
            <person name="Alvarez Arevalo M."/>
            <person name="Sterndorff E.B."/>
            <person name="Faurdal D."/>
            <person name="Vuksanovic O."/>
            <person name="Mourched A.-S."/>
            <person name="Charusanti P."/>
            <person name="Shaw S."/>
            <person name="Blin K."/>
            <person name="Weber T."/>
        </authorList>
    </citation>
    <scope>NUCLEOTIDE SEQUENCE</scope>
    <source>
        <strain evidence="1">NBC_00148</strain>
    </source>
</reference>
<dbReference type="Gene3D" id="3.40.190.10">
    <property type="entry name" value="Periplasmic binding protein-like II"/>
    <property type="match status" value="1"/>
</dbReference>
<protein>
    <submittedName>
        <fullName evidence="1">ABC transporter substrate-binding protein</fullName>
    </submittedName>
</protein>
<dbReference type="AlphaFoldDB" id="A0AAU1LZ68"/>